<dbReference type="Proteomes" id="UP000001805">
    <property type="component" value="Chromosome 4, Linkage Group IV"/>
</dbReference>
<feature type="transmembrane region" description="Helical" evidence="1">
    <location>
        <begin position="7"/>
        <end position="26"/>
    </location>
</feature>
<keyword evidence="1" id="KW-1133">Transmembrane helix</keyword>
<dbReference type="SMR" id="Q7S9G8"/>
<dbReference type="HOGENOM" id="CLU_2386734_0_0_1"/>
<proteinExistence type="predicted"/>
<keyword evidence="1" id="KW-0472">Membrane</keyword>
<dbReference type="OMA" id="GICMIGY"/>
<dbReference type="KEGG" id="ncr:NCU06570"/>
<evidence type="ECO:0000313" key="3">
    <source>
        <dbReference type="Proteomes" id="UP000001805"/>
    </source>
</evidence>
<dbReference type="VEuPathDB" id="FungiDB:NCU06570"/>
<dbReference type="RefSeq" id="XP_962277.1">
    <property type="nucleotide sequence ID" value="XM_957184.1"/>
</dbReference>
<protein>
    <submittedName>
        <fullName evidence="2">Uncharacterized protein</fullName>
    </submittedName>
</protein>
<keyword evidence="3" id="KW-1185">Reference proteome</keyword>
<dbReference type="EMBL" id="CM002239">
    <property type="protein sequence ID" value="EAA33041.1"/>
    <property type="molecule type" value="Genomic_DNA"/>
</dbReference>
<gene>
    <name evidence="2" type="ORF">NCU06570</name>
</gene>
<feature type="transmembrane region" description="Helical" evidence="1">
    <location>
        <begin position="32"/>
        <end position="52"/>
    </location>
</feature>
<dbReference type="PaxDb" id="5141-EFNCRP00000006333"/>
<dbReference type="InParanoid" id="Q7S9G8"/>
<dbReference type="AlphaFoldDB" id="Q7S9G8"/>
<accession>Q7S9G8</accession>
<reference evidence="2 3" key="1">
    <citation type="journal article" date="2003" name="Nature">
        <title>The genome sequence of the filamentous fungus Neurospora crassa.</title>
        <authorList>
            <person name="Galagan J.E."/>
            <person name="Calvo S.E."/>
            <person name="Borkovich K.A."/>
            <person name="Selker E.U."/>
            <person name="Read N.D."/>
            <person name="Jaffe D."/>
            <person name="FitzHugh W."/>
            <person name="Ma L.J."/>
            <person name="Smirnov S."/>
            <person name="Purcell S."/>
            <person name="Rehman B."/>
            <person name="Elkins T."/>
            <person name="Engels R."/>
            <person name="Wang S."/>
            <person name="Nielsen C.B."/>
            <person name="Butler J."/>
            <person name="Endrizzi M."/>
            <person name="Qui D."/>
            <person name="Ianakiev P."/>
            <person name="Bell-Pedersen D."/>
            <person name="Nelson M.A."/>
            <person name="Werner-Washburne M."/>
            <person name="Selitrennikoff C.P."/>
            <person name="Kinsey J.A."/>
            <person name="Braun E.L."/>
            <person name="Zelter A."/>
            <person name="Schulte U."/>
            <person name="Kothe G.O."/>
            <person name="Jedd G."/>
            <person name="Mewes W."/>
            <person name="Staben C."/>
            <person name="Marcotte E."/>
            <person name="Greenberg D."/>
            <person name="Roy A."/>
            <person name="Foley K."/>
            <person name="Naylor J."/>
            <person name="Stange-Thomann N."/>
            <person name="Barrett R."/>
            <person name="Gnerre S."/>
            <person name="Kamal M."/>
            <person name="Kamvysselis M."/>
            <person name="Mauceli E."/>
            <person name="Bielke C."/>
            <person name="Rudd S."/>
            <person name="Frishman D."/>
            <person name="Krystofova S."/>
            <person name="Rasmussen C."/>
            <person name="Metzenberg R.L."/>
            <person name="Perkins D.D."/>
            <person name="Kroken S."/>
            <person name="Cogoni C."/>
            <person name="Macino G."/>
            <person name="Catcheside D."/>
            <person name="Li W."/>
            <person name="Pratt R.J."/>
            <person name="Osmani S.A."/>
            <person name="DeSouza C.P."/>
            <person name="Glass L."/>
            <person name="Orbach M.J."/>
            <person name="Berglund J.A."/>
            <person name="Voelker R."/>
            <person name="Yarden O."/>
            <person name="Plamann M."/>
            <person name="Seiler S."/>
            <person name="Dunlap J."/>
            <person name="Radford A."/>
            <person name="Aramayo R."/>
            <person name="Natvig D.O."/>
            <person name="Alex L.A."/>
            <person name="Mannhaupt G."/>
            <person name="Ebbole D.J."/>
            <person name="Freitag M."/>
            <person name="Paulsen I."/>
            <person name="Sachs M.S."/>
            <person name="Lander E.S."/>
            <person name="Nusbaum C."/>
            <person name="Birren B."/>
        </authorList>
    </citation>
    <scope>NUCLEOTIDE SEQUENCE [LARGE SCALE GENOMIC DNA]</scope>
    <source>
        <strain evidence="3">ATCC 24698 / 74-OR23-1A / CBS 708.71 / DSM 1257 / FGSC 987</strain>
    </source>
</reference>
<evidence type="ECO:0000256" key="1">
    <source>
        <dbReference type="SAM" id="Phobius"/>
    </source>
</evidence>
<name>Q7S9G8_NEUCR</name>
<evidence type="ECO:0000313" key="2">
    <source>
        <dbReference type="EMBL" id="EAA33041.1"/>
    </source>
</evidence>
<sequence>MDSDSFFLHLFSVAIVPAAVVVVMITSCFITFIVLGGICMIGYRIIIIFSHVREFVRRRGMVAAGGNNDDDYELIDTRLAFGDQQLDRKYLGAAPTVLAPAAPTAPAGGE</sequence>
<dbReference type="GeneID" id="3878400"/>
<keyword evidence="1" id="KW-0812">Transmembrane</keyword>
<organism evidence="2 3">
    <name type="scientific">Neurospora crassa (strain ATCC 24698 / 74-OR23-1A / CBS 708.71 / DSM 1257 / FGSC 987)</name>
    <dbReference type="NCBI Taxonomy" id="367110"/>
    <lineage>
        <taxon>Eukaryota</taxon>
        <taxon>Fungi</taxon>
        <taxon>Dikarya</taxon>
        <taxon>Ascomycota</taxon>
        <taxon>Pezizomycotina</taxon>
        <taxon>Sordariomycetes</taxon>
        <taxon>Sordariomycetidae</taxon>
        <taxon>Sordariales</taxon>
        <taxon>Sordariaceae</taxon>
        <taxon>Neurospora</taxon>
    </lineage>
</organism>
<dbReference type="STRING" id="367110.Q7S9G8"/>